<evidence type="ECO:0000313" key="2">
    <source>
        <dbReference type="EMBL" id="KAL0292453.1"/>
    </source>
</evidence>
<accession>A0AAW2JE03</accession>
<proteinExistence type="predicted"/>
<dbReference type="AlphaFoldDB" id="A0AAW2JE03"/>
<sequence length="109" mass="12006">MFSRGRCTLPAITLQTINAFLIEASSSHIAMDSKALPLVEVVKTPTPSFSSLFVENPSLIIRHTQHLSDTQRLEDPLMPSEHASVVHKTSRVHSHQLGSEDASSGVYWP</sequence>
<gene>
    <name evidence="2" type="ORF">Sradi_6987800</name>
</gene>
<dbReference type="EMBL" id="JACGWJ010000430">
    <property type="protein sequence ID" value="KAL0292453.1"/>
    <property type="molecule type" value="Genomic_DNA"/>
</dbReference>
<protein>
    <submittedName>
        <fullName evidence="2">Uncharacterized protein</fullName>
    </submittedName>
</protein>
<reference evidence="2" key="1">
    <citation type="submission" date="2020-06" db="EMBL/GenBank/DDBJ databases">
        <authorList>
            <person name="Li T."/>
            <person name="Hu X."/>
            <person name="Zhang T."/>
            <person name="Song X."/>
            <person name="Zhang H."/>
            <person name="Dai N."/>
            <person name="Sheng W."/>
            <person name="Hou X."/>
            <person name="Wei L."/>
        </authorList>
    </citation>
    <scope>NUCLEOTIDE SEQUENCE</scope>
    <source>
        <strain evidence="2">G02</strain>
        <tissue evidence="2">Leaf</tissue>
    </source>
</reference>
<name>A0AAW2JE03_SESRA</name>
<feature type="region of interest" description="Disordered" evidence="1">
    <location>
        <begin position="78"/>
        <end position="109"/>
    </location>
</feature>
<organism evidence="2">
    <name type="scientific">Sesamum radiatum</name>
    <name type="common">Black benniseed</name>
    <dbReference type="NCBI Taxonomy" id="300843"/>
    <lineage>
        <taxon>Eukaryota</taxon>
        <taxon>Viridiplantae</taxon>
        <taxon>Streptophyta</taxon>
        <taxon>Embryophyta</taxon>
        <taxon>Tracheophyta</taxon>
        <taxon>Spermatophyta</taxon>
        <taxon>Magnoliopsida</taxon>
        <taxon>eudicotyledons</taxon>
        <taxon>Gunneridae</taxon>
        <taxon>Pentapetalae</taxon>
        <taxon>asterids</taxon>
        <taxon>lamiids</taxon>
        <taxon>Lamiales</taxon>
        <taxon>Pedaliaceae</taxon>
        <taxon>Sesamum</taxon>
    </lineage>
</organism>
<evidence type="ECO:0000256" key="1">
    <source>
        <dbReference type="SAM" id="MobiDB-lite"/>
    </source>
</evidence>
<reference evidence="2" key="2">
    <citation type="journal article" date="2024" name="Plant">
        <title>Genomic evolution and insights into agronomic trait innovations of Sesamum species.</title>
        <authorList>
            <person name="Miao H."/>
            <person name="Wang L."/>
            <person name="Qu L."/>
            <person name="Liu H."/>
            <person name="Sun Y."/>
            <person name="Le M."/>
            <person name="Wang Q."/>
            <person name="Wei S."/>
            <person name="Zheng Y."/>
            <person name="Lin W."/>
            <person name="Duan Y."/>
            <person name="Cao H."/>
            <person name="Xiong S."/>
            <person name="Wang X."/>
            <person name="Wei L."/>
            <person name="Li C."/>
            <person name="Ma Q."/>
            <person name="Ju M."/>
            <person name="Zhao R."/>
            <person name="Li G."/>
            <person name="Mu C."/>
            <person name="Tian Q."/>
            <person name="Mei H."/>
            <person name="Zhang T."/>
            <person name="Gao T."/>
            <person name="Zhang H."/>
        </authorList>
    </citation>
    <scope>NUCLEOTIDE SEQUENCE</scope>
    <source>
        <strain evidence="2">G02</strain>
    </source>
</reference>
<comment type="caution">
    <text evidence="2">The sequence shown here is derived from an EMBL/GenBank/DDBJ whole genome shotgun (WGS) entry which is preliminary data.</text>
</comment>